<dbReference type="CDD" id="cd00487">
    <property type="entry name" value="Pep_deformylase"/>
    <property type="match status" value="1"/>
</dbReference>
<gene>
    <name evidence="2" type="primary">def_9</name>
    <name evidence="2" type="ORF">SDC9_35486</name>
</gene>
<dbReference type="AlphaFoldDB" id="A0A644VDT0"/>
<dbReference type="InterPro" id="IPR036821">
    <property type="entry name" value="Peptide_deformylase_sf"/>
</dbReference>
<keyword evidence="2" id="KW-0378">Hydrolase</keyword>
<dbReference type="SUPFAM" id="SSF56420">
    <property type="entry name" value="Peptide deformylase"/>
    <property type="match status" value="1"/>
</dbReference>
<dbReference type="HAMAP" id="MF_00163">
    <property type="entry name" value="Pep_deformylase"/>
    <property type="match status" value="1"/>
</dbReference>
<dbReference type="NCBIfam" id="TIGR00079">
    <property type="entry name" value="pept_deformyl"/>
    <property type="match status" value="1"/>
</dbReference>
<reference evidence="2" key="1">
    <citation type="submission" date="2019-08" db="EMBL/GenBank/DDBJ databases">
        <authorList>
            <person name="Kucharzyk K."/>
            <person name="Murdoch R.W."/>
            <person name="Higgins S."/>
            <person name="Loffler F."/>
        </authorList>
    </citation>
    <scope>NUCLEOTIDE SEQUENCE</scope>
</reference>
<dbReference type="EMBL" id="VSSQ01000280">
    <property type="protein sequence ID" value="MPL89450.1"/>
    <property type="molecule type" value="Genomic_DNA"/>
</dbReference>
<dbReference type="NCBIfam" id="NF001159">
    <property type="entry name" value="PRK00150.1-3"/>
    <property type="match status" value="1"/>
</dbReference>
<dbReference type="PIRSF" id="PIRSF004749">
    <property type="entry name" value="Pep_def"/>
    <property type="match status" value="1"/>
</dbReference>
<protein>
    <submittedName>
        <fullName evidence="2">Peptide deformylase</fullName>
        <ecNumber evidence="2">3.5.1.88</ecNumber>
    </submittedName>
</protein>
<proteinExistence type="inferred from homology"/>
<dbReference type="Pfam" id="PF01327">
    <property type="entry name" value="Pep_deformylase"/>
    <property type="match status" value="1"/>
</dbReference>
<dbReference type="PANTHER" id="PTHR10458">
    <property type="entry name" value="PEPTIDE DEFORMYLASE"/>
    <property type="match status" value="1"/>
</dbReference>
<dbReference type="PANTHER" id="PTHR10458:SF22">
    <property type="entry name" value="PEPTIDE DEFORMYLASE"/>
    <property type="match status" value="1"/>
</dbReference>
<comment type="similarity">
    <text evidence="1">Belongs to the polypeptide deformylase family.</text>
</comment>
<evidence type="ECO:0000256" key="1">
    <source>
        <dbReference type="ARBA" id="ARBA00010759"/>
    </source>
</evidence>
<dbReference type="PRINTS" id="PR01576">
    <property type="entry name" value="PDEFORMYLASE"/>
</dbReference>
<sequence>MILPIYIYGSEVLRERAGEFDLSAPDAAEVIARLIPDMFETMYLADGVGLAAPQVGKSIRVLVVDGAPLADDMPELKDFKRAMINPVVLEESEETIEYNEGCLSIPDINAGVVRPRRITVEYYDQNFDKRREELDNFACRMVQHEIDHLNGILFTDLCAPIRRKMLQSKLGNIMNGKVKTHYKIAQAAKKR</sequence>
<evidence type="ECO:0000313" key="2">
    <source>
        <dbReference type="EMBL" id="MPL89450.1"/>
    </source>
</evidence>
<dbReference type="GO" id="GO:0042586">
    <property type="term" value="F:peptide deformylase activity"/>
    <property type="evidence" value="ECO:0007669"/>
    <property type="project" value="UniProtKB-EC"/>
</dbReference>
<dbReference type="EC" id="3.5.1.88" evidence="2"/>
<dbReference type="InterPro" id="IPR023635">
    <property type="entry name" value="Peptide_deformylase"/>
</dbReference>
<comment type="caution">
    <text evidence="2">The sequence shown here is derived from an EMBL/GenBank/DDBJ whole genome shotgun (WGS) entry which is preliminary data.</text>
</comment>
<dbReference type="Gene3D" id="3.90.45.10">
    <property type="entry name" value="Peptide deformylase"/>
    <property type="match status" value="1"/>
</dbReference>
<accession>A0A644VDT0</accession>
<organism evidence="2">
    <name type="scientific">bioreactor metagenome</name>
    <dbReference type="NCBI Taxonomy" id="1076179"/>
    <lineage>
        <taxon>unclassified sequences</taxon>
        <taxon>metagenomes</taxon>
        <taxon>ecological metagenomes</taxon>
    </lineage>
</organism>
<name>A0A644VDT0_9ZZZZ</name>